<reference evidence="2" key="1">
    <citation type="journal article" date="2014" name="Front. Microbiol.">
        <title>High frequency of phylogenetically diverse reductive dehalogenase-homologous genes in deep subseafloor sedimentary metagenomes.</title>
        <authorList>
            <person name="Kawai M."/>
            <person name="Futagami T."/>
            <person name="Toyoda A."/>
            <person name="Takaki Y."/>
            <person name="Nishi S."/>
            <person name="Hori S."/>
            <person name="Arai W."/>
            <person name="Tsubouchi T."/>
            <person name="Morono Y."/>
            <person name="Uchiyama I."/>
            <person name="Ito T."/>
            <person name="Fujiyama A."/>
            <person name="Inagaki F."/>
            <person name="Takami H."/>
        </authorList>
    </citation>
    <scope>NUCLEOTIDE SEQUENCE</scope>
    <source>
        <strain evidence="2">Expedition CK06-06</strain>
    </source>
</reference>
<comment type="caution">
    <text evidence="2">The sequence shown here is derived from an EMBL/GenBank/DDBJ whole genome shotgun (WGS) entry which is preliminary data.</text>
</comment>
<accession>X0VWZ3</accession>
<sequence length="93" mass="10676">MILTNDGELAHRLMHPRFHVPKTYKVTIEGSLSDVSVERLRKGVSLNDGTTSPAHVRRIDRQQGRSVVRITIFEGRSRQIRRMFEAVGHKTLK</sequence>
<feature type="non-terminal residue" evidence="2">
    <location>
        <position position="93"/>
    </location>
</feature>
<organism evidence="2">
    <name type="scientific">marine sediment metagenome</name>
    <dbReference type="NCBI Taxonomy" id="412755"/>
    <lineage>
        <taxon>unclassified sequences</taxon>
        <taxon>metagenomes</taxon>
        <taxon>ecological metagenomes</taxon>
    </lineage>
</organism>
<dbReference type="GO" id="GO:0003723">
    <property type="term" value="F:RNA binding"/>
    <property type="evidence" value="ECO:0007669"/>
    <property type="project" value="InterPro"/>
</dbReference>
<name>X0VWZ3_9ZZZZ</name>
<gene>
    <name evidence="2" type="ORF">S01H1_38428</name>
</gene>
<dbReference type="SUPFAM" id="SSF55120">
    <property type="entry name" value="Pseudouridine synthase"/>
    <property type="match status" value="1"/>
</dbReference>
<dbReference type="InterPro" id="IPR050343">
    <property type="entry name" value="RsuA_PseudoU_synthase"/>
</dbReference>
<dbReference type="InterPro" id="IPR020103">
    <property type="entry name" value="PsdUridine_synth_cat_dom_sf"/>
</dbReference>
<feature type="domain" description="Pseudouridine synthase RsuA/RluA-like" evidence="1">
    <location>
        <begin position="1"/>
        <end position="86"/>
    </location>
</feature>
<dbReference type="InterPro" id="IPR006145">
    <property type="entry name" value="PsdUridine_synth_RsuA/RluA"/>
</dbReference>
<dbReference type="PANTHER" id="PTHR47683">
    <property type="entry name" value="PSEUDOURIDINE SYNTHASE FAMILY PROTEIN-RELATED"/>
    <property type="match status" value="1"/>
</dbReference>
<dbReference type="EMBL" id="BARS01024193">
    <property type="protein sequence ID" value="GAG05016.1"/>
    <property type="molecule type" value="Genomic_DNA"/>
</dbReference>
<dbReference type="Pfam" id="PF00849">
    <property type="entry name" value="PseudoU_synth_2"/>
    <property type="match status" value="1"/>
</dbReference>
<dbReference type="GO" id="GO:0001522">
    <property type="term" value="P:pseudouridine synthesis"/>
    <property type="evidence" value="ECO:0007669"/>
    <property type="project" value="InterPro"/>
</dbReference>
<evidence type="ECO:0000259" key="1">
    <source>
        <dbReference type="Pfam" id="PF00849"/>
    </source>
</evidence>
<dbReference type="Gene3D" id="3.30.2350.10">
    <property type="entry name" value="Pseudouridine synthase"/>
    <property type="match status" value="1"/>
</dbReference>
<dbReference type="PANTHER" id="PTHR47683:SF2">
    <property type="entry name" value="RNA-BINDING S4 DOMAIN-CONTAINING PROTEIN"/>
    <property type="match status" value="1"/>
</dbReference>
<dbReference type="GO" id="GO:0009982">
    <property type="term" value="F:pseudouridine synthase activity"/>
    <property type="evidence" value="ECO:0007669"/>
    <property type="project" value="InterPro"/>
</dbReference>
<evidence type="ECO:0000313" key="2">
    <source>
        <dbReference type="EMBL" id="GAG05016.1"/>
    </source>
</evidence>
<protein>
    <recommendedName>
        <fullName evidence="1">Pseudouridine synthase RsuA/RluA-like domain-containing protein</fullName>
    </recommendedName>
</protein>
<proteinExistence type="predicted"/>
<dbReference type="AlphaFoldDB" id="X0VWZ3"/>